<dbReference type="Proteomes" id="UP000000304">
    <property type="component" value="Chromosome 2L"/>
</dbReference>
<sequence length="179" mass="19956">MLQVVKSESAFGQRLQTGSNKSEKTTTLVTKSTALPTALATRVFMDSLWPKALVKSVATAATPRRQVQALLFSWFDVPENLSRSRSRVLPASTTLPLLTVSNFSFGQDHAKSLNKRTRFETDALVGGTGKAKRNLKRLNLWLLHKDPRFCPKTRGRANVCRFRRQKLEELLSSSVALVA</sequence>
<organism evidence="1 2">
    <name type="scientific">Drosophila simulans</name>
    <name type="common">Fruit fly</name>
    <dbReference type="NCBI Taxonomy" id="7240"/>
    <lineage>
        <taxon>Eukaryota</taxon>
        <taxon>Metazoa</taxon>
        <taxon>Ecdysozoa</taxon>
        <taxon>Arthropoda</taxon>
        <taxon>Hexapoda</taxon>
        <taxon>Insecta</taxon>
        <taxon>Pterygota</taxon>
        <taxon>Neoptera</taxon>
        <taxon>Endopterygota</taxon>
        <taxon>Diptera</taxon>
        <taxon>Brachycera</taxon>
        <taxon>Muscomorpha</taxon>
        <taxon>Ephydroidea</taxon>
        <taxon>Drosophilidae</taxon>
        <taxon>Drosophila</taxon>
        <taxon>Sophophora</taxon>
    </lineage>
</organism>
<name>B4Q7G8_DROSI</name>
<proteinExistence type="predicted"/>
<gene>
    <name evidence="1" type="primary">Dsim\GD24085</name>
    <name evidence="1" type="ORF">Dsim_GD24085</name>
</gene>
<dbReference type="AlphaFoldDB" id="B4Q7G8"/>
<dbReference type="EMBL" id="CM000361">
    <property type="protein sequence ID" value="EDX05266.1"/>
    <property type="molecule type" value="Genomic_DNA"/>
</dbReference>
<dbReference type="HOGENOM" id="CLU_1505033_0_0_1"/>
<evidence type="ECO:0000313" key="2">
    <source>
        <dbReference type="Proteomes" id="UP000000304"/>
    </source>
</evidence>
<protein>
    <submittedName>
        <fullName evidence="1">GD24085</fullName>
    </submittedName>
</protein>
<keyword evidence="2" id="KW-1185">Reference proteome</keyword>
<accession>B4Q7G8</accession>
<reference evidence="1 2" key="1">
    <citation type="journal article" date="2007" name="Nature">
        <title>Evolution of genes and genomes on the Drosophila phylogeny.</title>
        <authorList>
            <consortium name="Drosophila 12 Genomes Consortium"/>
            <person name="Clark A.G."/>
            <person name="Eisen M.B."/>
            <person name="Smith D.R."/>
            <person name="Bergman C.M."/>
            <person name="Oliver B."/>
            <person name="Markow T.A."/>
            <person name="Kaufman T.C."/>
            <person name="Kellis M."/>
            <person name="Gelbart W."/>
            <person name="Iyer V.N."/>
            <person name="Pollard D.A."/>
            <person name="Sackton T.B."/>
            <person name="Larracuente A.M."/>
            <person name="Singh N.D."/>
            <person name="Abad J.P."/>
            <person name="Abt D.N."/>
            <person name="Adryan B."/>
            <person name="Aguade M."/>
            <person name="Akashi H."/>
            <person name="Anderson W.W."/>
            <person name="Aquadro C.F."/>
            <person name="Ardell D.H."/>
            <person name="Arguello R."/>
            <person name="Artieri C.G."/>
            <person name="Barbash D.A."/>
            <person name="Barker D."/>
            <person name="Barsanti P."/>
            <person name="Batterham P."/>
            <person name="Batzoglou S."/>
            <person name="Begun D."/>
            <person name="Bhutkar A."/>
            <person name="Blanco E."/>
            <person name="Bosak S.A."/>
            <person name="Bradley R.K."/>
            <person name="Brand A.D."/>
            <person name="Brent M.R."/>
            <person name="Brooks A.N."/>
            <person name="Brown R.H."/>
            <person name="Butlin R.K."/>
            <person name="Caggese C."/>
            <person name="Calvi B.R."/>
            <person name="Bernardo de Carvalho A."/>
            <person name="Caspi A."/>
            <person name="Castrezana S."/>
            <person name="Celniker S.E."/>
            <person name="Chang J.L."/>
            <person name="Chapple C."/>
            <person name="Chatterji S."/>
            <person name="Chinwalla A."/>
            <person name="Civetta A."/>
            <person name="Clifton S.W."/>
            <person name="Comeron J.M."/>
            <person name="Costello J.C."/>
            <person name="Coyne J.A."/>
            <person name="Daub J."/>
            <person name="David R.G."/>
            <person name="Delcher A.L."/>
            <person name="Delehaunty K."/>
            <person name="Do C.B."/>
            <person name="Ebling H."/>
            <person name="Edwards K."/>
            <person name="Eickbush T."/>
            <person name="Evans J.D."/>
            <person name="Filipski A."/>
            <person name="Findeiss S."/>
            <person name="Freyhult E."/>
            <person name="Fulton L."/>
            <person name="Fulton R."/>
            <person name="Garcia A.C."/>
            <person name="Gardiner A."/>
            <person name="Garfield D.A."/>
            <person name="Garvin B.E."/>
            <person name="Gibson G."/>
            <person name="Gilbert D."/>
            <person name="Gnerre S."/>
            <person name="Godfrey J."/>
            <person name="Good R."/>
            <person name="Gotea V."/>
            <person name="Gravely B."/>
            <person name="Greenberg A.J."/>
            <person name="Griffiths-Jones S."/>
            <person name="Gross S."/>
            <person name="Guigo R."/>
            <person name="Gustafson E.A."/>
            <person name="Haerty W."/>
            <person name="Hahn M.W."/>
            <person name="Halligan D.L."/>
            <person name="Halpern A.L."/>
            <person name="Halter G.M."/>
            <person name="Han M.V."/>
            <person name="Heger A."/>
            <person name="Hillier L."/>
            <person name="Hinrichs A.S."/>
            <person name="Holmes I."/>
            <person name="Hoskins R.A."/>
            <person name="Hubisz M.J."/>
            <person name="Hultmark D."/>
            <person name="Huntley M.A."/>
            <person name="Jaffe D.B."/>
            <person name="Jagadeeshan S."/>
            <person name="Jeck W.R."/>
            <person name="Johnson J."/>
            <person name="Jones C.D."/>
            <person name="Jordan W.C."/>
            <person name="Karpen G.H."/>
            <person name="Kataoka E."/>
            <person name="Keightley P.D."/>
            <person name="Kheradpour P."/>
            <person name="Kirkness E.F."/>
            <person name="Koerich L.B."/>
            <person name="Kristiansen K."/>
            <person name="Kudrna D."/>
            <person name="Kulathinal R.J."/>
            <person name="Kumar S."/>
            <person name="Kwok R."/>
            <person name="Lander E."/>
            <person name="Langley C.H."/>
            <person name="Lapoint R."/>
            <person name="Lazzaro B.P."/>
            <person name="Lee S.J."/>
            <person name="Levesque L."/>
            <person name="Li R."/>
            <person name="Lin C.F."/>
            <person name="Lin M.F."/>
            <person name="Lindblad-Toh K."/>
            <person name="Llopart A."/>
            <person name="Long M."/>
            <person name="Low L."/>
            <person name="Lozovsky E."/>
            <person name="Lu J."/>
            <person name="Luo M."/>
            <person name="Machado C.A."/>
            <person name="Makalowski W."/>
            <person name="Marzo M."/>
            <person name="Matsuda M."/>
            <person name="Matzkin L."/>
            <person name="McAllister B."/>
            <person name="McBride C.S."/>
            <person name="McKernan B."/>
            <person name="McKernan K."/>
            <person name="Mendez-Lago M."/>
            <person name="Minx P."/>
            <person name="Mollenhauer M.U."/>
            <person name="Montooth K."/>
            <person name="Mount S.M."/>
            <person name="Mu X."/>
            <person name="Myers E."/>
            <person name="Negre B."/>
            <person name="Newfeld S."/>
            <person name="Nielsen R."/>
            <person name="Noor M.A."/>
            <person name="O'Grady P."/>
            <person name="Pachter L."/>
            <person name="Papaceit M."/>
            <person name="Parisi M.J."/>
            <person name="Parisi M."/>
            <person name="Parts L."/>
            <person name="Pedersen J.S."/>
            <person name="Pesole G."/>
            <person name="Phillippy A.M."/>
            <person name="Ponting C.P."/>
            <person name="Pop M."/>
            <person name="Porcelli D."/>
            <person name="Powell J.R."/>
            <person name="Prohaska S."/>
            <person name="Pruitt K."/>
            <person name="Puig M."/>
            <person name="Quesneville H."/>
            <person name="Ram K.R."/>
            <person name="Rand D."/>
            <person name="Rasmussen M.D."/>
            <person name="Reed L.K."/>
            <person name="Reenan R."/>
            <person name="Reily A."/>
            <person name="Remington K.A."/>
            <person name="Rieger T.T."/>
            <person name="Ritchie M.G."/>
            <person name="Robin C."/>
            <person name="Rogers Y.H."/>
            <person name="Rohde C."/>
            <person name="Rozas J."/>
            <person name="Rubenfield M.J."/>
            <person name="Ruiz A."/>
            <person name="Russo S."/>
            <person name="Salzberg S.L."/>
            <person name="Sanchez-Gracia A."/>
            <person name="Saranga D.J."/>
            <person name="Sato H."/>
            <person name="Schaeffer S.W."/>
            <person name="Schatz M.C."/>
            <person name="Schlenke T."/>
            <person name="Schwartz R."/>
            <person name="Segarra C."/>
            <person name="Singh R.S."/>
            <person name="Sirot L."/>
            <person name="Sirota M."/>
            <person name="Sisneros N.B."/>
            <person name="Smith C.D."/>
            <person name="Smith T.F."/>
            <person name="Spieth J."/>
            <person name="Stage D.E."/>
            <person name="Stark A."/>
            <person name="Stephan W."/>
            <person name="Strausberg R.L."/>
            <person name="Strempel S."/>
            <person name="Sturgill D."/>
            <person name="Sutton G."/>
            <person name="Sutton G.G."/>
            <person name="Tao W."/>
            <person name="Teichmann S."/>
            <person name="Tobari Y.N."/>
            <person name="Tomimura Y."/>
            <person name="Tsolas J.M."/>
            <person name="Valente V.L."/>
            <person name="Venter E."/>
            <person name="Venter J.C."/>
            <person name="Vicario S."/>
            <person name="Vieira F.G."/>
            <person name="Vilella A.J."/>
            <person name="Villasante A."/>
            <person name="Walenz B."/>
            <person name="Wang J."/>
            <person name="Wasserman M."/>
            <person name="Watts T."/>
            <person name="Wilson D."/>
            <person name="Wilson R.K."/>
            <person name="Wing R.A."/>
            <person name="Wolfner M.F."/>
            <person name="Wong A."/>
            <person name="Wong G.K."/>
            <person name="Wu C.I."/>
            <person name="Wu G."/>
            <person name="Yamamoto D."/>
            <person name="Yang H.P."/>
            <person name="Yang S.P."/>
            <person name="Yorke J.A."/>
            <person name="Yoshida K."/>
            <person name="Zdobnov E."/>
            <person name="Zhang P."/>
            <person name="Zhang Y."/>
            <person name="Zimin A.V."/>
            <person name="Baldwin J."/>
            <person name="Abdouelleil A."/>
            <person name="Abdulkadir J."/>
            <person name="Abebe A."/>
            <person name="Abera B."/>
            <person name="Abreu J."/>
            <person name="Acer S.C."/>
            <person name="Aftuck L."/>
            <person name="Alexander A."/>
            <person name="An P."/>
            <person name="Anderson E."/>
            <person name="Anderson S."/>
            <person name="Arachi H."/>
            <person name="Azer M."/>
            <person name="Bachantsang P."/>
            <person name="Barry A."/>
            <person name="Bayul T."/>
            <person name="Berlin A."/>
            <person name="Bessette D."/>
            <person name="Bloom T."/>
            <person name="Blye J."/>
            <person name="Boguslavskiy L."/>
            <person name="Bonnet C."/>
            <person name="Boukhgalter B."/>
            <person name="Bourzgui I."/>
            <person name="Brown A."/>
            <person name="Cahill P."/>
            <person name="Channer S."/>
            <person name="Cheshatsang Y."/>
            <person name="Chuda L."/>
            <person name="Citroen M."/>
            <person name="Collymore A."/>
            <person name="Cooke P."/>
            <person name="Costello M."/>
            <person name="D'Aco K."/>
            <person name="Daza R."/>
            <person name="De Haan G."/>
            <person name="DeGray S."/>
            <person name="DeMaso C."/>
            <person name="Dhargay N."/>
            <person name="Dooley K."/>
            <person name="Dooley E."/>
            <person name="Doricent M."/>
            <person name="Dorje P."/>
            <person name="Dorjee K."/>
            <person name="Dupes A."/>
            <person name="Elong R."/>
            <person name="Falk J."/>
            <person name="Farina A."/>
            <person name="Faro S."/>
            <person name="Ferguson D."/>
            <person name="Fisher S."/>
            <person name="Foley C.D."/>
            <person name="Franke A."/>
            <person name="Friedrich D."/>
            <person name="Gadbois L."/>
            <person name="Gearin G."/>
            <person name="Gearin C.R."/>
            <person name="Giannoukos G."/>
            <person name="Goode T."/>
            <person name="Graham J."/>
            <person name="Grandbois E."/>
            <person name="Grewal S."/>
            <person name="Gyaltsen K."/>
            <person name="Hafez N."/>
            <person name="Hagos B."/>
            <person name="Hall J."/>
            <person name="Henson C."/>
            <person name="Hollinger A."/>
            <person name="Honan T."/>
            <person name="Huard M.D."/>
            <person name="Hughes L."/>
            <person name="Hurhula B."/>
            <person name="Husby M.E."/>
            <person name="Kamat A."/>
            <person name="Kanga B."/>
            <person name="Kashin S."/>
            <person name="Khazanovich D."/>
            <person name="Kisner P."/>
            <person name="Lance K."/>
            <person name="Lara M."/>
            <person name="Lee W."/>
            <person name="Lennon N."/>
            <person name="Letendre F."/>
            <person name="LeVine R."/>
            <person name="Lipovsky A."/>
            <person name="Liu X."/>
            <person name="Liu J."/>
            <person name="Liu S."/>
            <person name="Lokyitsang T."/>
            <person name="Lokyitsang Y."/>
            <person name="Lubonja R."/>
            <person name="Lui A."/>
            <person name="MacDonald P."/>
            <person name="Magnisalis V."/>
            <person name="Maru K."/>
            <person name="Matthews C."/>
            <person name="McCusker W."/>
            <person name="McDonough S."/>
            <person name="Mehta T."/>
            <person name="Meldrim J."/>
            <person name="Meneus L."/>
            <person name="Mihai O."/>
            <person name="Mihalev A."/>
            <person name="Mihova T."/>
            <person name="Mittelman R."/>
            <person name="Mlenga V."/>
            <person name="Montmayeur A."/>
            <person name="Mulrain L."/>
            <person name="Navidi A."/>
            <person name="Naylor J."/>
            <person name="Negash T."/>
            <person name="Nguyen T."/>
            <person name="Nguyen N."/>
            <person name="Nicol R."/>
            <person name="Norbu C."/>
            <person name="Norbu N."/>
            <person name="Novod N."/>
            <person name="O'Neill B."/>
            <person name="Osman S."/>
            <person name="Markiewicz E."/>
            <person name="Oyono O.L."/>
            <person name="Patti C."/>
            <person name="Phunkhang P."/>
            <person name="Pierre F."/>
            <person name="Priest M."/>
            <person name="Raghuraman S."/>
            <person name="Rege F."/>
            <person name="Reyes R."/>
            <person name="Rise C."/>
            <person name="Rogov P."/>
            <person name="Ross K."/>
            <person name="Ryan E."/>
            <person name="Settipalli S."/>
            <person name="Shea T."/>
            <person name="Sherpa N."/>
            <person name="Shi L."/>
            <person name="Shih D."/>
            <person name="Sparrow T."/>
            <person name="Spaulding J."/>
            <person name="Stalker J."/>
            <person name="Stange-Thomann N."/>
            <person name="Stavropoulos S."/>
            <person name="Stone C."/>
            <person name="Strader C."/>
            <person name="Tesfaye S."/>
            <person name="Thomson T."/>
            <person name="Thoulutsang Y."/>
            <person name="Thoulutsang D."/>
            <person name="Topham K."/>
            <person name="Topping I."/>
            <person name="Tsamla T."/>
            <person name="Vassiliev H."/>
            <person name="Vo A."/>
            <person name="Wangchuk T."/>
            <person name="Wangdi T."/>
            <person name="Weiand M."/>
            <person name="Wilkinson J."/>
            <person name="Wilson A."/>
            <person name="Yadav S."/>
            <person name="Young G."/>
            <person name="Yu Q."/>
            <person name="Zembek L."/>
            <person name="Zhong D."/>
            <person name="Zimmer A."/>
            <person name="Zwirko Z."/>
            <person name="Jaffe D.B."/>
            <person name="Alvarez P."/>
            <person name="Brockman W."/>
            <person name="Butler J."/>
            <person name="Chin C."/>
            <person name="Gnerre S."/>
            <person name="Grabherr M."/>
            <person name="Kleber M."/>
            <person name="Mauceli E."/>
            <person name="MacCallum I."/>
        </authorList>
    </citation>
    <scope>NUCLEOTIDE SEQUENCE [LARGE SCALE GENOMIC DNA]</scope>
    <source>
        <strain evidence="2">white501</strain>
    </source>
</reference>
<dbReference type="OMA" id="RANVCRF"/>
<evidence type="ECO:0000313" key="1">
    <source>
        <dbReference type="EMBL" id="EDX05266.1"/>
    </source>
</evidence>